<organism evidence="14 15">
    <name type="scientific">Xanthobacter oligotrophicus</name>
    <dbReference type="NCBI Taxonomy" id="2607286"/>
    <lineage>
        <taxon>Bacteria</taxon>
        <taxon>Pseudomonadati</taxon>
        <taxon>Pseudomonadota</taxon>
        <taxon>Alphaproteobacteria</taxon>
        <taxon>Hyphomicrobiales</taxon>
        <taxon>Xanthobacteraceae</taxon>
        <taxon>Xanthobacter</taxon>
    </lineage>
</organism>
<evidence type="ECO:0000256" key="2">
    <source>
        <dbReference type="ARBA" id="ARBA00004713"/>
    </source>
</evidence>
<evidence type="ECO:0000256" key="12">
    <source>
        <dbReference type="ARBA" id="ARBA00044330"/>
    </source>
</evidence>
<dbReference type="Pfam" id="PF01075">
    <property type="entry name" value="Glyco_transf_9"/>
    <property type="match status" value="1"/>
</dbReference>
<evidence type="ECO:0000256" key="9">
    <source>
        <dbReference type="ARBA" id="ARBA00043995"/>
    </source>
</evidence>
<reference evidence="14 15" key="1">
    <citation type="submission" date="2024-02" db="EMBL/GenBank/DDBJ databases">
        <title>Expansion and revision of Xanthobacter and proposal of Roseixanthobacter gen. nov.</title>
        <authorList>
            <person name="Soltysiak M.P.M."/>
            <person name="Jalihal A."/>
            <person name="Ory A."/>
            <person name="Chrisophersen C."/>
            <person name="Lee A.D."/>
            <person name="Boulton J."/>
            <person name="Springer M."/>
        </authorList>
    </citation>
    <scope>NUCLEOTIDE SEQUENCE [LARGE SCALE GENOMIC DNA]</scope>
    <source>
        <strain evidence="14 15">23A</strain>
    </source>
</reference>
<sequence length="335" mass="35710">MKVLLVKLSSLGDVVHTFPALTDAMAAHPGLQLDWAVEEAFAPVARLHPAVRNTIVVPLRRMLRKPLEALRSGEAGRIRTALAAERYDIVIDAQGLMKSAAVAALARGRRHGFDRASAREGLAALTYHRRHRVPEVEHMAVRIRKLFAAALGYSLDGRPADAGLVPGPETGAPYLVFLHGTTWPTKTWTRAGWRALAEQAGAVGLDIRLFAHGETERARAEAIADGLPNVHLLPPQRLETLAPVIAGAAGVVSADTGLGHLAAAYGVPTVGLYGPTDPRLTGLYGPRAVELKASRDCAPCEKARCRIAPEVTEGPPCLADISAADVWRALVALRA</sequence>
<evidence type="ECO:0000256" key="13">
    <source>
        <dbReference type="ARBA" id="ARBA00049201"/>
    </source>
</evidence>
<name>A0ABW6ZSM6_9HYPH</name>
<comment type="pathway">
    <text evidence="2">Bacterial outer membrane biogenesis; LPS core biosynthesis.</text>
</comment>
<dbReference type="RefSeq" id="WP_393991420.1">
    <property type="nucleotide sequence ID" value="NZ_JBAFVH010000002.1"/>
</dbReference>
<evidence type="ECO:0000256" key="5">
    <source>
        <dbReference type="ARBA" id="ARBA00022676"/>
    </source>
</evidence>
<evidence type="ECO:0000313" key="14">
    <source>
        <dbReference type="EMBL" id="MFG1371437.1"/>
    </source>
</evidence>
<dbReference type="CDD" id="cd03789">
    <property type="entry name" value="GT9_LPS_heptosyltransferase"/>
    <property type="match status" value="1"/>
</dbReference>
<dbReference type="PANTHER" id="PTHR30160:SF19">
    <property type="entry name" value="LIPOPOLYSACCHARIDE HEPTOSYLTRANSFERASE 1"/>
    <property type="match status" value="1"/>
</dbReference>
<evidence type="ECO:0000313" key="15">
    <source>
        <dbReference type="Proteomes" id="UP001604002"/>
    </source>
</evidence>
<dbReference type="PANTHER" id="PTHR30160">
    <property type="entry name" value="TETRAACYLDISACCHARIDE 4'-KINASE-RELATED"/>
    <property type="match status" value="1"/>
</dbReference>
<evidence type="ECO:0000256" key="4">
    <source>
        <dbReference type="ARBA" id="ARBA00022519"/>
    </source>
</evidence>
<keyword evidence="8" id="KW-0472">Membrane</keyword>
<evidence type="ECO:0000256" key="1">
    <source>
        <dbReference type="ARBA" id="ARBA00004515"/>
    </source>
</evidence>
<evidence type="ECO:0000256" key="10">
    <source>
        <dbReference type="ARBA" id="ARBA00044041"/>
    </source>
</evidence>
<keyword evidence="15" id="KW-1185">Reference proteome</keyword>
<keyword evidence="6" id="KW-0808">Transferase</keyword>
<evidence type="ECO:0000256" key="11">
    <source>
        <dbReference type="ARBA" id="ARBA00044190"/>
    </source>
</evidence>
<keyword evidence="4" id="KW-0997">Cell inner membrane</keyword>
<comment type="caution">
    <text evidence="14">The sequence shown here is derived from an EMBL/GenBank/DDBJ whole genome shotgun (WGS) entry which is preliminary data.</text>
</comment>
<evidence type="ECO:0000256" key="7">
    <source>
        <dbReference type="ARBA" id="ARBA00022985"/>
    </source>
</evidence>
<dbReference type="SUPFAM" id="SSF53756">
    <property type="entry name" value="UDP-Glycosyltransferase/glycogen phosphorylase"/>
    <property type="match status" value="1"/>
</dbReference>
<keyword evidence="5" id="KW-0328">Glycosyltransferase</keyword>
<keyword evidence="7" id="KW-0448">Lipopolysaccharide biosynthesis</keyword>
<dbReference type="InterPro" id="IPR002201">
    <property type="entry name" value="Glyco_trans_9"/>
</dbReference>
<dbReference type="Proteomes" id="UP001604002">
    <property type="component" value="Unassembled WGS sequence"/>
</dbReference>
<dbReference type="EC" id="2.4.99.23" evidence="10"/>
<evidence type="ECO:0000256" key="6">
    <source>
        <dbReference type="ARBA" id="ARBA00022679"/>
    </source>
</evidence>
<dbReference type="InterPro" id="IPR011908">
    <property type="entry name" value="LipoPS_heptosylTferase-I"/>
</dbReference>
<accession>A0ABW6ZSM6</accession>
<dbReference type="Gene3D" id="3.40.50.2000">
    <property type="entry name" value="Glycogen Phosphorylase B"/>
    <property type="match status" value="2"/>
</dbReference>
<evidence type="ECO:0000256" key="8">
    <source>
        <dbReference type="ARBA" id="ARBA00023136"/>
    </source>
</evidence>
<proteinExistence type="inferred from homology"/>
<protein>
    <recommendedName>
        <fullName evidence="11">Lipopolysaccharide heptosyltransferase 1</fullName>
        <ecNumber evidence="10">2.4.99.23</ecNumber>
    </recommendedName>
    <alternativeName>
        <fullName evidence="12">ADP-heptose:lipopolysaccharide heptosyltransferase I</fullName>
    </alternativeName>
</protein>
<dbReference type="NCBIfam" id="TIGR02193">
    <property type="entry name" value="heptsyl_trn_I"/>
    <property type="match status" value="1"/>
</dbReference>
<keyword evidence="3" id="KW-1003">Cell membrane</keyword>
<dbReference type="InterPro" id="IPR051199">
    <property type="entry name" value="LPS_LOS_Heptosyltrfase"/>
</dbReference>
<comment type="catalytic activity">
    <reaction evidence="13">
        <text>an alpha-Kdo-(2-&gt;4)-alpha-Kdo-(2-&gt;6)-lipid A + ADP-L-glycero-beta-D-manno-heptose = an L-alpha-D-Hep-(1-&gt;5)-[alpha-Kdo-(2-&gt;4)]-alpha-Kdo-(2-&gt;6)-lipid A + ADP + H(+)</text>
        <dbReference type="Rhea" id="RHEA:74067"/>
        <dbReference type="ChEBI" id="CHEBI:15378"/>
        <dbReference type="ChEBI" id="CHEBI:61506"/>
        <dbReference type="ChEBI" id="CHEBI:176431"/>
        <dbReference type="ChEBI" id="CHEBI:193068"/>
        <dbReference type="ChEBI" id="CHEBI:456216"/>
        <dbReference type="EC" id="2.4.99.23"/>
    </reaction>
</comment>
<gene>
    <name evidence="14" type="primary">waaC</name>
    <name evidence="14" type="ORF">V5F32_04600</name>
</gene>
<comment type="similarity">
    <text evidence="9">Belongs to the glycosyltransferase 9 family.</text>
</comment>
<evidence type="ECO:0000256" key="3">
    <source>
        <dbReference type="ARBA" id="ARBA00022475"/>
    </source>
</evidence>
<comment type="subcellular location">
    <subcellularLocation>
        <location evidence="1">Cell inner membrane</location>
        <topology evidence="1">Peripheral membrane protein</topology>
        <orientation evidence="1">Cytoplasmic side</orientation>
    </subcellularLocation>
</comment>
<dbReference type="EMBL" id="JBAFVH010000002">
    <property type="protein sequence ID" value="MFG1371437.1"/>
    <property type="molecule type" value="Genomic_DNA"/>
</dbReference>